<dbReference type="InterPro" id="IPR002145">
    <property type="entry name" value="CopG"/>
</dbReference>
<protein>
    <recommendedName>
        <fullName evidence="1">Ribbon-helix-helix protein CopG domain-containing protein</fullName>
    </recommendedName>
</protein>
<proteinExistence type="predicted"/>
<dbReference type="SUPFAM" id="SSF47598">
    <property type="entry name" value="Ribbon-helix-helix"/>
    <property type="match status" value="1"/>
</dbReference>
<dbReference type="InterPro" id="IPR013321">
    <property type="entry name" value="Arc_rbn_hlx_hlx"/>
</dbReference>
<dbReference type="CDD" id="cd22231">
    <property type="entry name" value="RHH_NikR_HicB-like"/>
    <property type="match status" value="1"/>
</dbReference>
<evidence type="ECO:0000313" key="2">
    <source>
        <dbReference type="EMBL" id="QXN75154.1"/>
    </source>
</evidence>
<accession>A0A8F5ML28</accession>
<name>A0A8F5ML28_9VIRU</name>
<dbReference type="Gene3D" id="1.10.1220.10">
    <property type="entry name" value="Met repressor-like"/>
    <property type="match status" value="1"/>
</dbReference>
<dbReference type="InterPro" id="IPR010985">
    <property type="entry name" value="Ribbon_hlx_hlx"/>
</dbReference>
<evidence type="ECO:0000259" key="1">
    <source>
        <dbReference type="Pfam" id="PF01402"/>
    </source>
</evidence>
<feature type="domain" description="Ribbon-helix-helix protein CopG" evidence="1">
    <location>
        <begin position="7"/>
        <end position="42"/>
    </location>
</feature>
<organism evidence="2">
    <name type="scientific">Microvirus mar32</name>
    <dbReference type="NCBI Taxonomy" id="2851166"/>
    <lineage>
        <taxon>Viruses</taxon>
        <taxon>Monodnaviria</taxon>
        <taxon>Sangervirae</taxon>
        <taxon>Phixviricota</taxon>
        <taxon>Malgrandaviricetes</taxon>
        <taxon>Petitvirales</taxon>
        <taxon>Microviridae</taxon>
    </lineage>
</organism>
<dbReference type="GO" id="GO:0006355">
    <property type="term" value="P:regulation of DNA-templated transcription"/>
    <property type="evidence" value="ECO:0007669"/>
    <property type="project" value="InterPro"/>
</dbReference>
<dbReference type="EMBL" id="MZ089778">
    <property type="protein sequence ID" value="QXN75154.1"/>
    <property type="molecule type" value="Genomic_DNA"/>
</dbReference>
<reference evidence="2" key="1">
    <citation type="submission" date="2021-04" db="EMBL/GenBank/DDBJ databases">
        <title>Genomes of microviruses identified in yellow-bellied marmot fecal samples.</title>
        <authorList>
            <person name="Varsani A."/>
            <person name="Kraberger S."/>
            <person name="Chatterjee A."/>
            <person name="Richet C."/>
            <person name="Fontenele R.S."/>
            <person name="Schmidlin K."/>
            <person name="Blumstein D.T."/>
        </authorList>
    </citation>
    <scope>NUCLEOTIDE SEQUENCE</scope>
    <source>
        <strain evidence="2">Mar32</strain>
    </source>
</reference>
<sequence>MQKQFTGIRIENDMLEKIDKIAEKNGRSRSNLIRFIIQKYVESHENI</sequence>
<dbReference type="Pfam" id="PF01402">
    <property type="entry name" value="RHH_1"/>
    <property type="match status" value="1"/>
</dbReference>